<dbReference type="RefSeq" id="WP_152727779.1">
    <property type="nucleotide sequence ID" value="NZ_JAABOZ010000001.1"/>
</dbReference>
<comment type="caution">
    <text evidence="2">The sequence shown here is derived from an EMBL/GenBank/DDBJ whole genome shotgun (WGS) entry which is preliminary data.</text>
</comment>
<keyword evidence="1" id="KW-0472">Membrane</keyword>
<evidence type="ECO:0000313" key="3">
    <source>
        <dbReference type="Proteomes" id="UP000470470"/>
    </source>
</evidence>
<keyword evidence="3" id="KW-1185">Reference proteome</keyword>
<organism evidence="2 3">
    <name type="scientific">Goekera deserti</name>
    <dbReference type="NCBI Taxonomy" id="2497753"/>
    <lineage>
        <taxon>Bacteria</taxon>
        <taxon>Bacillati</taxon>
        <taxon>Actinomycetota</taxon>
        <taxon>Actinomycetes</taxon>
        <taxon>Geodermatophilales</taxon>
        <taxon>Geodermatophilaceae</taxon>
        <taxon>Goekera</taxon>
    </lineage>
</organism>
<keyword evidence="1" id="KW-1133">Transmembrane helix</keyword>
<dbReference type="AlphaFoldDB" id="A0A7K3WDF4"/>
<accession>A0A7K3WDF4</accession>
<evidence type="ECO:0000313" key="2">
    <source>
        <dbReference type="EMBL" id="NEL54521.1"/>
    </source>
</evidence>
<keyword evidence="1" id="KW-0812">Transmembrane</keyword>
<dbReference type="Proteomes" id="UP000470470">
    <property type="component" value="Unassembled WGS sequence"/>
</dbReference>
<proteinExistence type="predicted"/>
<protein>
    <submittedName>
        <fullName evidence="2">Uncharacterized protein</fullName>
    </submittedName>
</protein>
<reference evidence="2 3" key="1">
    <citation type="submission" date="2020-02" db="EMBL/GenBank/DDBJ databases">
        <title>The whole genome sequence of CPCC 205119.</title>
        <authorList>
            <person name="Jiang Z."/>
        </authorList>
    </citation>
    <scope>NUCLEOTIDE SEQUENCE [LARGE SCALE GENOMIC DNA]</scope>
    <source>
        <strain evidence="2 3">CPCC 205119</strain>
    </source>
</reference>
<gene>
    <name evidence="2" type="ORF">G1H19_10965</name>
</gene>
<evidence type="ECO:0000256" key="1">
    <source>
        <dbReference type="SAM" id="Phobius"/>
    </source>
</evidence>
<sequence>MRVDAVERDERNQYSPAGEVDRWGHLAAGAASDHPGRRRALRMLLALLVVVVAGTVLVFLLAAVGVLPG</sequence>
<dbReference type="EMBL" id="JAAGWK010000015">
    <property type="protein sequence ID" value="NEL54521.1"/>
    <property type="molecule type" value="Genomic_DNA"/>
</dbReference>
<name>A0A7K3WDF4_9ACTN</name>
<feature type="transmembrane region" description="Helical" evidence="1">
    <location>
        <begin position="44"/>
        <end position="67"/>
    </location>
</feature>